<evidence type="ECO:0000313" key="2">
    <source>
        <dbReference type="Proteomes" id="UP000309997"/>
    </source>
</evidence>
<keyword evidence="2" id="KW-1185">Reference proteome</keyword>
<gene>
    <name evidence="1" type="ORF">D5086_029048</name>
</gene>
<name>A0ACC4ASC9_POPAL</name>
<proteinExistence type="predicted"/>
<sequence length="113" mass="12709">MDAPLAPYMLCMELCTIMQGHQNDILHGNHVVLEFESLLPYSGSQLDKWGFAAKGQDLFLHDIGPTSRPGRKGLGTFCKDPTHPNVSYDESRFTNLWPKTKHLPCVEKGRPID</sequence>
<reference evidence="1 2" key="1">
    <citation type="journal article" date="2024" name="Plant Biotechnol. J.">
        <title>Genome and CRISPR/Cas9 system of a widespread forest tree (Populus alba) in the world.</title>
        <authorList>
            <person name="Liu Y.J."/>
            <person name="Jiang P.F."/>
            <person name="Han X.M."/>
            <person name="Li X.Y."/>
            <person name="Wang H.M."/>
            <person name="Wang Y.J."/>
            <person name="Wang X.X."/>
            <person name="Zeng Q.Y."/>
        </authorList>
    </citation>
    <scope>NUCLEOTIDE SEQUENCE [LARGE SCALE GENOMIC DNA]</scope>
    <source>
        <strain evidence="2">cv. PAL-ZL1</strain>
    </source>
</reference>
<comment type="caution">
    <text evidence="1">The sequence shown here is derived from an EMBL/GenBank/DDBJ whole genome shotgun (WGS) entry which is preliminary data.</text>
</comment>
<dbReference type="Proteomes" id="UP000309997">
    <property type="component" value="Unassembled WGS sequence"/>
</dbReference>
<organism evidence="1 2">
    <name type="scientific">Populus alba</name>
    <name type="common">White poplar</name>
    <dbReference type="NCBI Taxonomy" id="43335"/>
    <lineage>
        <taxon>Eukaryota</taxon>
        <taxon>Viridiplantae</taxon>
        <taxon>Streptophyta</taxon>
        <taxon>Embryophyta</taxon>
        <taxon>Tracheophyta</taxon>
        <taxon>Spermatophyta</taxon>
        <taxon>Magnoliopsida</taxon>
        <taxon>eudicotyledons</taxon>
        <taxon>Gunneridae</taxon>
        <taxon>Pentapetalae</taxon>
        <taxon>rosids</taxon>
        <taxon>fabids</taxon>
        <taxon>Malpighiales</taxon>
        <taxon>Salicaceae</taxon>
        <taxon>Saliceae</taxon>
        <taxon>Populus</taxon>
    </lineage>
</organism>
<protein>
    <submittedName>
        <fullName evidence="1">Uncharacterized protein</fullName>
    </submittedName>
</protein>
<dbReference type="EMBL" id="RCHU02000016">
    <property type="protein sequence ID" value="KAL3569158.1"/>
    <property type="molecule type" value="Genomic_DNA"/>
</dbReference>
<accession>A0ACC4ASC9</accession>
<evidence type="ECO:0000313" key="1">
    <source>
        <dbReference type="EMBL" id="KAL3569158.1"/>
    </source>
</evidence>